<gene>
    <name evidence="5" type="ORF">AVDCRST_MAG89-302</name>
</gene>
<reference evidence="5" key="1">
    <citation type="submission" date="2020-02" db="EMBL/GenBank/DDBJ databases">
        <authorList>
            <person name="Meier V. D."/>
        </authorList>
    </citation>
    <scope>NUCLEOTIDE SEQUENCE</scope>
    <source>
        <strain evidence="5">AVDCRST_MAG89</strain>
    </source>
</reference>
<dbReference type="InterPro" id="IPR008258">
    <property type="entry name" value="Transglycosylase_SLT_dom_1"/>
</dbReference>
<accession>A0A6J4K8K2</accession>
<proteinExistence type="inferred from homology"/>
<dbReference type="GO" id="GO:0016798">
    <property type="term" value="F:hydrolase activity, acting on glycosyl bonds"/>
    <property type="evidence" value="ECO:0007669"/>
    <property type="project" value="UniProtKB-KW"/>
</dbReference>
<name>A0A6J4K8K2_9BACT</name>
<dbReference type="PANTHER" id="PTHR37423">
    <property type="entry name" value="SOLUBLE LYTIC MUREIN TRANSGLYCOSYLASE-RELATED"/>
    <property type="match status" value="1"/>
</dbReference>
<evidence type="ECO:0000256" key="1">
    <source>
        <dbReference type="ARBA" id="ARBA00007734"/>
    </source>
</evidence>
<keyword evidence="5" id="KW-0326">Glycosidase</keyword>
<evidence type="ECO:0000313" key="5">
    <source>
        <dbReference type="EMBL" id="CAA9298764.1"/>
    </source>
</evidence>
<keyword evidence="5" id="KW-0378">Hydrolase</keyword>
<evidence type="ECO:0000256" key="2">
    <source>
        <dbReference type="SAM" id="MobiDB-lite"/>
    </source>
</evidence>
<sequence>MSCALLALCLCAAPAATQQTMQPATPARSGEALPEPGFWERLRAEARRFRELNANPFSYARRYRISQELASSIHDAARNEGIDPELAFRLVRVESNFNPRARSYAGAMGLTQLMPGTARSIDRSMRGARLVDPDANLRVGFRYLRTLLRHYDGDVRLALLAYNRGEGNVDRDLRRGRNPENGYSGKVLGRGADRYRGAGVAQQ</sequence>
<dbReference type="Gene3D" id="1.10.530.10">
    <property type="match status" value="1"/>
</dbReference>
<dbReference type="InterPro" id="IPR023346">
    <property type="entry name" value="Lysozyme-like_dom_sf"/>
</dbReference>
<protein>
    <submittedName>
        <fullName evidence="5">GH23</fullName>
        <ecNumber evidence="5">3.2.1.-</ecNumber>
    </submittedName>
</protein>
<dbReference type="CDD" id="cd16896">
    <property type="entry name" value="LT_Slt70-like"/>
    <property type="match status" value="1"/>
</dbReference>
<organism evidence="5">
    <name type="scientific">uncultured Gemmatimonadota bacterium</name>
    <dbReference type="NCBI Taxonomy" id="203437"/>
    <lineage>
        <taxon>Bacteria</taxon>
        <taxon>Pseudomonadati</taxon>
        <taxon>Gemmatimonadota</taxon>
        <taxon>environmental samples</taxon>
    </lineage>
</organism>
<feature type="compositionally biased region" description="Basic and acidic residues" evidence="2">
    <location>
        <begin position="169"/>
        <end position="178"/>
    </location>
</feature>
<feature type="chain" id="PRO_5026796713" evidence="3">
    <location>
        <begin position="19"/>
        <end position="203"/>
    </location>
</feature>
<feature type="signal peptide" evidence="3">
    <location>
        <begin position="1"/>
        <end position="18"/>
    </location>
</feature>
<dbReference type="EC" id="3.2.1.-" evidence="5"/>
<feature type="region of interest" description="Disordered" evidence="2">
    <location>
        <begin position="169"/>
        <end position="190"/>
    </location>
</feature>
<feature type="domain" description="Transglycosylase SLT" evidence="4">
    <location>
        <begin position="73"/>
        <end position="178"/>
    </location>
</feature>
<comment type="similarity">
    <text evidence="1">Belongs to the transglycosylase Slt family.</text>
</comment>
<keyword evidence="3" id="KW-0732">Signal</keyword>
<evidence type="ECO:0000256" key="3">
    <source>
        <dbReference type="SAM" id="SignalP"/>
    </source>
</evidence>
<dbReference type="AlphaFoldDB" id="A0A6J4K8K2"/>
<dbReference type="Pfam" id="PF01464">
    <property type="entry name" value="SLT"/>
    <property type="match status" value="1"/>
</dbReference>
<dbReference type="SUPFAM" id="SSF53955">
    <property type="entry name" value="Lysozyme-like"/>
    <property type="match status" value="1"/>
</dbReference>
<dbReference type="EMBL" id="CADCTV010000072">
    <property type="protein sequence ID" value="CAA9298764.1"/>
    <property type="molecule type" value="Genomic_DNA"/>
</dbReference>
<dbReference type="PANTHER" id="PTHR37423:SF2">
    <property type="entry name" value="MEMBRANE-BOUND LYTIC MUREIN TRANSGLYCOSYLASE C"/>
    <property type="match status" value="1"/>
</dbReference>
<evidence type="ECO:0000259" key="4">
    <source>
        <dbReference type="Pfam" id="PF01464"/>
    </source>
</evidence>